<comment type="caution">
    <text evidence="1">The sequence shown here is derived from an EMBL/GenBank/DDBJ whole genome shotgun (WGS) entry which is preliminary data.</text>
</comment>
<organism evidence="1 2">
    <name type="scientific">Hibiscus sabdariffa</name>
    <name type="common">roselle</name>
    <dbReference type="NCBI Taxonomy" id="183260"/>
    <lineage>
        <taxon>Eukaryota</taxon>
        <taxon>Viridiplantae</taxon>
        <taxon>Streptophyta</taxon>
        <taxon>Embryophyta</taxon>
        <taxon>Tracheophyta</taxon>
        <taxon>Spermatophyta</taxon>
        <taxon>Magnoliopsida</taxon>
        <taxon>eudicotyledons</taxon>
        <taxon>Gunneridae</taxon>
        <taxon>Pentapetalae</taxon>
        <taxon>rosids</taxon>
        <taxon>malvids</taxon>
        <taxon>Malvales</taxon>
        <taxon>Malvaceae</taxon>
        <taxon>Malvoideae</taxon>
        <taxon>Hibiscus</taxon>
    </lineage>
</organism>
<dbReference type="Proteomes" id="UP001472677">
    <property type="component" value="Unassembled WGS sequence"/>
</dbReference>
<reference evidence="1 2" key="1">
    <citation type="journal article" date="2024" name="G3 (Bethesda)">
        <title>Genome assembly of Hibiscus sabdariffa L. provides insights into metabolisms of medicinal natural products.</title>
        <authorList>
            <person name="Kim T."/>
        </authorList>
    </citation>
    <scope>NUCLEOTIDE SEQUENCE [LARGE SCALE GENOMIC DNA]</scope>
    <source>
        <strain evidence="1">TK-2024</strain>
        <tissue evidence="1">Old leaves</tissue>
    </source>
</reference>
<accession>A0ABR2FZ51</accession>
<proteinExistence type="predicted"/>
<evidence type="ECO:0000313" key="2">
    <source>
        <dbReference type="Proteomes" id="UP001472677"/>
    </source>
</evidence>
<keyword evidence="2" id="KW-1185">Reference proteome</keyword>
<dbReference type="EMBL" id="JBBPBM010000004">
    <property type="protein sequence ID" value="KAK8589556.1"/>
    <property type="molecule type" value="Genomic_DNA"/>
</dbReference>
<name>A0ABR2FZ51_9ROSI</name>
<evidence type="ECO:0000313" key="1">
    <source>
        <dbReference type="EMBL" id="KAK8589556.1"/>
    </source>
</evidence>
<protein>
    <submittedName>
        <fullName evidence="1">Uncharacterized protein</fullName>
    </submittedName>
</protein>
<sequence length="70" mass="7792">MPLLFFNQVPHLRLWLIKRKASLARSNNRFDILSFSGEVDADEFNAKVEVEAVDSMLGSPRTASLGAASR</sequence>
<gene>
    <name evidence="1" type="ORF">V6N12_023950</name>
</gene>